<feature type="domain" description="THIF-type NAD/FAD binding fold" evidence="1">
    <location>
        <begin position="2"/>
        <end position="146"/>
    </location>
</feature>
<evidence type="ECO:0000313" key="2">
    <source>
        <dbReference type="EMBL" id="SDL55016.1"/>
    </source>
</evidence>
<dbReference type="AlphaFoldDB" id="A0A1G9KZK9"/>
<dbReference type="InterPro" id="IPR045886">
    <property type="entry name" value="ThiF/MoeB/HesA"/>
</dbReference>
<dbReference type="EMBL" id="FNGW01000002">
    <property type="protein sequence ID" value="SDL55016.1"/>
    <property type="molecule type" value="Genomic_DNA"/>
</dbReference>
<dbReference type="GO" id="GO:0008641">
    <property type="term" value="F:ubiquitin-like modifier activating enzyme activity"/>
    <property type="evidence" value="ECO:0007669"/>
    <property type="project" value="InterPro"/>
</dbReference>
<dbReference type="PANTHER" id="PTHR43267">
    <property type="entry name" value="TRNA THREONYLCARBAMOYLADENOSINE DEHYDRATASE"/>
    <property type="match status" value="1"/>
</dbReference>
<keyword evidence="2" id="KW-0808">Transferase</keyword>
<dbReference type="GO" id="GO:0061504">
    <property type="term" value="P:cyclic threonylcarbamoyladenosine biosynthetic process"/>
    <property type="evidence" value="ECO:0007669"/>
    <property type="project" value="TreeGrafter"/>
</dbReference>
<dbReference type="InterPro" id="IPR035985">
    <property type="entry name" value="Ubiquitin-activating_enz"/>
</dbReference>
<evidence type="ECO:0000259" key="1">
    <source>
        <dbReference type="Pfam" id="PF00899"/>
    </source>
</evidence>
<dbReference type="InterPro" id="IPR012729">
    <property type="entry name" value="ThiF_fam2"/>
</dbReference>
<organism evidence="2 3">
    <name type="scientific">Romboutsia lituseburensis DSM 797</name>
    <dbReference type="NCBI Taxonomy" id="1121325"/>
    <lineage>
        <taxon>Bacteria</taxon>
        <taxon>Bacillati</taxon>
        <taxon>Bacillota</taxon>
        <taxon>Clostridia</taxon>
        <taxon>Peptostreptococcales</taxon>
        <taxon>Peptostreptococcaceae</taxon>
        <taxon>Romboutsia</taxon>
    </lineage>
</organism>
<gene>
    <name evidence="2" type="ORF">SAMN04515677_102319</name>
</gene>
<proteinExistence type="predicted"/>
<dbReference type="NCBIfam" id="TIGR02354">
    <property type="entry name" value="thiF_fam2"/>
    <property type="match status" value="1"/>
</dbReference>
<dbReference type="Proteomes" id="UP000199068">
    <property type="component" value="Unassembled WGS sequence"/>
</dbReference>
<dbReference type="SUPFAM" id="SSF69572">
    <property type="entry name" value="Activating enzymes of the ubiquitin-like proteins"/>
    <property type="match status" value="1"/>
</dbReference>
<dbReference type="Gene3D" id="3.40.50.720">
    <property type="entry name" value="NAD(P)-binding Rossmann-like Domain"/>
    <property type="match status" value="1"/>
</dbReference>
<dbReference type="GO" id="GO:0061503">
    <property type="term" value="F:tRNA threonylcarbamoyladenosine dehydratase"/>
    <property type="evidence" value="ECO:0007669"/>
    <property type="project" value="TreeGrafter"/>
</dbReference>
<accession>A0A1G9KZK9</accession>
<dbReference type="GO" id="GO:0016779">
    <property type="term" value="F:nucleotidyltransferase activity"/>
    <property type="evidence" value="ECO:0007669"/>
    <property type="project" value="UniProtKB-KW"/>
</dbReference>
<dbReference type="STRING" id="1121325.SAMN04515677_102319"/>
<keyword evidence="2" id="KW-0548">Nucleotidyltransferase</keyword>
<protein>
    <submittedName>
        <fullName evidence="2">Sulfur carrier protein ThiS adenylyltransferase</fullName>
    </submittedName>
</protein>
<dbReference type="NCBIfam" id="NF006395">
    <property type="entry name" value="PRK08644.1"/>
    <property type="match status" value="1"/>
</dbReference>
<dbReference type="Pfam" id="PF00899">
    <property type="entry name" value="ThiF"/>
    <property type="match status" value="1"/>
</dbReference>
<dbReference type="PANTHER" id="PTHR43267:SF3">
    <property type="entry name" value="THIF PROTEIN"/>
    <property type="match status" value="1"/>
</dbReference>
<dbReference type="InterPro" id="IPR000594">
    <property type="entry name" value="ThiF_NAD_FAD-bd"/>
</dbReference>
<sequence length="148" mass="16987">MEPSNLNRQQYFIEDIGSYKIDAIKNHLNKINPFINVREFNKKITNKNMNLFKNVDIIIEAFDDPKSKAEISNYVLTNMKDKFLIASCGMAGYYDSNMIHTKKIRENFYICGDLVSEAKIGDGLMAPRVAICANHMANLVIKILVEKY</sequence>
<name>A0A1G9KZK9_9FIRM</name>
<keyword evidence="3" id="KW-1185">Reference proteome</keyword>
<evidence type="ECO:0000313" key="3">
    <source>
        <dbReference type="Proteomes" id="UP000199068"/>
    </source>
</evidence>
<reference evidence="2 3" key="1">
    <citation type="submission" date="2016-10" db="EMBL/GenBank/DDBJ databases">
        <authorList>
            <person name="de Groot N.N."/>
        </authorList>
    </citation>
    <scope>NUCLEOTIDE SEQUENCE [LARGE SCALE GENOMIC DNA]</scope>
    <source>
        <strain evidence="2 3">DSM 797</strain>
    </source>
</reference>